<keyword evidence="5" id="KW-1133">Transmembrane helix</keyword>
<dbReference type="HOGENOM" id="CLU_001570_15_5_1"/>
<keyword evidence="5" id="KW-0472">Membrane</keyword>
<dbReference type="InterPro" id="IPR017972">
    <property type="entry name" value="Cyt_P450_CS"/>
</dbReference>
<dbReference type="PRINTS" id="PR00463">
    <property type="entry name" value="EP450I"/>
</dbReference>
<dbReference type="Gene3D" id="1.10.630.10">
    <property type="entry name" value="Cytochrome P450"/>
    <property type="match status" value="1"/>
</dbReference>
<sequence>MPSLILGGKPLCFISSSGHKRFRRLTSGHINGHDTLSKYIETIEEVVFTTLEEWTRTDQPIEFYRGMNLFSKIEEPDLKPIAWSFQPFEEGSMNCPGADLAKLEISIFLYYFPLNYNVQYLVNGELLVLTRKVLPKWLELNDEKLGKKQNPLPPGDMGWPFIGNMWSFLRAFKSQDPDSFINNLIKRHGRTSIYKTHLFGSPSVIVCSPELCRKVLTDDEHFLFGYPSSATQLGGKKSLYGISNSEHRRLRRLTTDPINGHEALALYIGHIEDIVITSLEDLGGMNRPIKFFNEMKRIGFKVIAQIFLGSTQESVLSSMVKYYTELFPGVLSIPINLPGFAFHKALKARKKLVKTIQAELYVRRAQKTMVPNRKKGMMDLLMEVKNENGEKLEDEHIIDLLLLILFAGHETTAHTAMWAIIHLHDHPEMLQKAKEEQEAIIKRRSSSQKGLTLTEIKQMEYLPKVIDESLRRSNFAFSIFRKVEADVNINGYTIPNGWKVLVWHRAIHMDPNIYSNPKEFLPSRWENHRFKARSFIPFGAGSRTCPGADLGKLEISIFLHYFLLNYKLEEVNPRGPINYLPLPRPADNCLARIIKLP</sequence>
<dbReference type="STRING" id="3641.A0A061G3A5"/>
<dbReference type="CDD" id="cd11043">
    <property type="entry name" value="CYP90-like"/>
    <property type="match status" value="1"/>
</dbReference>
<evidence type="ECO:0000256" key="5">
    <source>
        <dbReference type="ARBA" id="ARBA00022989"/>
    </source>
</evidence>
<dbReference type="GO" id="GO:0048868">
    <property type="term" value="P:pollen tube development"/>
    <property type="evidence" value="ECO:0000318"/>
    <property type="project" value="GO_Central"/>
</dbReference>
<keyword evidence="8" id="KW-0503">Monooxygenase</keyword>
<proteinExistence type="inferred from homology"/>
<keyword evidence="3" id="KW-0812">Transmembrane</keyword>
<accession>A0A061G3A5</accession>
<dbReference type="AlphaFoldDB" id="A0A061G3A5"/>
<dbReference type="EMBL" id="CM001881">
    <property type="protein sequence ID" value="EOY24056.1"/>
    <property type="molecule type" value="Genomic_DNA"/>
</dbReference>
<keyword evidence="10" id="KW-1185">Reference proteome</keyword>
<dbReference type="OMA" id="NAMWVTI"/>
<feature type="binding site" description="axial binding residue" evidence="7">
    <location>
        <position position="545"/>
    </location>
    <ligand>
        <name>heme</name>
        <dbReference type="ChEBI" id="CHEBI:30413"/>
    </ligand>
    <ligandPart>
        <name>Fe</name>
        <dbReference type="ChEBI" id="CHEBI:18248"/>
    </ligandPart>
</feature>
<evidence type="ECO:0000256" key="8">
    <source>
        <dbReference type="RuleBase" id="RU000461"/>
    </source>
</evidence>
<dbReference type="PROSITE" id="PS00086">
    <property type="entry name" value="CYTOCHROME_P450"/>
    <property type="match status" value="1"/>
</dbReference>
<organism evidence="9 10">
    <name type="scientific">Theobroma cacao</name>
    <name type="common">Cacao</name>
    <name type="synonym">Cocoa</name>
    <dbReference type="NCBI Taxonomy" id="3641"/>
    <lineage>
        <taxon>Eukaryota</taxon>
        <taxon>Viridiplantae</taxon>
        <taxon>Streptophyta</taxon>
        <taxon>Embryophyta</taxon>
        <taxon>Tracheophyta</taxon>
        <taxon>Spermatophyta</taxon>
        <taxon>Magnoliopsida</taxon>
        <taxon>eudicotyledons</taxon>
        <taxon>Gunneridae</taxon>
        <taxon>Pentapetalae</taxon>
        <taxon>rosids</taxon>
        <taxon>malvids</taxon>
        <taxon>Malvales</taxon>
        <taxon>Malvaceae</taxon>
        <taxon>Byttnerioideae</taxon>
        <taxon>Theobroma</taxon>
    </lineage>
</organism>
<reference evidence="9 10" key="1">
    <citation type="journal article" date="2013" name="Genome Biol.">
        <title>The genome sequence of the most widely cultivated cacao type and its use to identify candidate genes regulating pod color.</title>
        <authorList>
            <person name="Motamayor J.C."/>
            <person name="Mockaitis K."/>
            <person name="Schmutz J."/>
            <person name="Haiminen N."/>
            <person name="Iii D.L."/>
            <person name="Cornejo O."/>
            <person name="Findley S.D."/>
            <person name="Zheng P."/>
            <person name="Utro F."/>
            <person name="Royaert S."/>
            <person name="Saski C."/>
            <person name="Jenkins J."/>
            <person name="Podicheti R."/>
            <person name="Zhao M."/>
            <person name="Scheffler B.E."/>
            <person name="Stack J.C."/>
            <person name="Feltus F.A."/>
            <person name="Mustiga G.M."/>
            <person name="Amores F."/>
            <person name="Phillips W."/>
            <person name="Marelli J.P."/>
            <person name="May G.D."/>
            <person name="Shapiro H."/>
            <person name="Ma J."/>
            <person name="Bustamante C.D."/>
            <person name="Schnell R.J."/>
            <person name="Main D."/>
            <person name="Gilbert D."/>
            <person name="Parida L."/>
            <person name="Kuhn D.N."/>
        </authorList>
    </citation>
    <scope>NUCLEOTIDE SEQUENCE [LARGE SCALE GENOMIC DNA]</scope>
    <source>
        <strain evidence="10">cv. Matina 1-6</strain>
    </source>
</reference>
<dbReference type="PRINTS" id="PR00385">
    <property type="entry name" value="P450"/>
</dbReference>
<keyword evidence="7 8" id="KW-0349">Heme</keyword>
<keyword evidence="8" id="KW-0560">Oxidoreductase</keyword>
<dbReference type="eggNOG" id="KOG0157">
    <property type="taxonomic scope" value="Eukaryota"/>
</dbReference>
<dbReference type="GO" id="GO:0051777">
    <property type="term" value="F:ent-kaurenoic acid monooxygenase activity"/>
    <property type="evidence" value="ECO:0000318"/>
    <property type="project" value="GO_Central"/>
</dbReference>
<dbReference type="PANTHER" id="PTHR24286:SF196">
    <property type="entry name" value="BETA-AMYRIN 11-OXIDASE-LIKE"/>
    <property type="match status" value="1"/>
</dbReference>
<keyword evidence="4 7" id="KW-0479">Metal-binding</keyword>
<evidence type="ECO:0000313" key="9">
    <source>
        <dbReference type="EMBL" id="EOY24056.1"/>
    </source>
</evidence>
<dbReference type="GO" id="GO:0005506">
    <property type="term" value="F:iron ion binding"/>
    <property type="evidence" value="ECO:0007669"/>
    <property type="project" value="InterPro"/>
</dbReference>
<evidence type="ECO:0000313" key="10">
    <source>
        <dbReference type="Proteomes" id="UP000026915"/>
    </source>
</evidence>
<dbReference type="InterPro" id="IPR001128">
    <property type="entry name" value="Cyt_P450"/>
</dbReference>
<dbReference type="InParanoid" id="A0A061G3A5"/>
<evidence type="ECO:0000256" key="1">
    <source>
        <dbReference type="ARBA" id="ARBA00004167"/>
    </source>
</evidence>
<evidence type="ECO:0000256" key="4">
    <source>
        <dbReference type="ARBA" id="ARBA00022723"/>
    </source>
</evidence>
<comment type="cofactor">
    <cofactor evidence="7">
        <name>heme</name>
        <dbReference type="ChEBI" id="CHEBI:30413"/>
    </cofactor>
</comment>
<name>A0A061G3A5_THECC</name>
<keyword evidence="6 7" id="KW-0408">Iron</keyword>
<dbReference type="GO" id="GO:0016020">
    <property type="term" value="C:membrane"/>
    <property type="evidence" value="ECO:0007669"/>
    <property type="project" value="UniProtKB-SubCell"/>
</dbReference>
<dbReference type="Proteomes" id="UP000026915">
    <property type="component" value="Chromosome 3"/>
</dbReference>
<evidence type="ECO:0000256" key="2">
    <source>
        <dbReference type="ARBA" id="ARBA00010617"/>
    </source>
</evidence>
<dbReference type="InterPro" id="IPR036396">
    <property type="entry name" value="Cyt_P450_sf"/>
</dbReference>
<evidence type="ECO:0000256" key="7">
    <source>
        <dbReference type="PIRSR" id="PIRSR602401-1"/>
    </source>
</evidence>
<dbReference type="PANTHER" id="PTHR24286">
    <property type="entry name" value="CYTOCHROME P450 26"/>
    <property type="match status" value="1"/>
</dbReference>
<gene>
    <name evidence="9" type="ORF">TCM_015758</name>
</gene>
<protein>
    <submittedName>
        <fullName evidence="9">Cytochrome P450 88D6, putative</fullName>
    </submittedName>
</protein>
<comment type="similarity">
    <text evidence="2 8">Belongs to the cytochrome P450 family.</text>
</comment>
<dbReference type="SUPFAM" id="SSF48264">
    <property type="entry name" value="Cytochrome P450"/>
    <property type="match status" value="2"/>
</dbReference>
<evidence type="ECO:0000256" key="3">
    <source>
        <dbReference type="ARBA" id="ARBA00022692"/>
    </source>
</evidence>
<evidence type="ECO:0000256" key="6">
    <source>
        <dbReference type="ARBA" id="ARBA00023004"/>
    </source>
</evidence>
<dbReference type="InterPro" id="IPR002401">
    <property type="entry name" value="Cyt_P450_E_grp-I"/>
</dbReference>
<dbReference type="Gramene" id="EOY24056">
    <property type="protein sequence ID" value="EOY24056"/>
    <property type="gene ID" value="TCM_015758"/>
</dbReference>
<comment type="subcellular location">
    <subcellularLocation>
        <location evidence="1">Membrane</location>
        <topology evidence="1">Single-pass membrane protein</topology>
    </subcellularLocation>
</comment>
<dbReference type="GO" id="GO:0020037">
    <property type="term" value="F:heme binding"/>
    <property type="evidence" value="ECO:0007669"/>
    <property type="project" value="InterPro"/>
</dbReference>
<dbReference type="Pfam" id="PF00067">
    <property type="entry name" value="p450"/>
    <property type="match status" value="1"/>
</dbReference>
<dbReference type="GO" id="GO:0005783">
    <property type="term" value="C:endoplasmic reticulum"/>
    <property type="evidence" value="ECO:0000318"/>
    <property type="project" value="GO_Central"/>
</dbReference>